<keyword evidence="8" id="KW-1185">Reference proteome</keyword>
<name>A0A8T0IQS6_CERPU</name>
<dbReference type="PANTHER" id="PTHR31750">
    <property type="entry name" value="PROTEIN STAY-GREEN 1, CHLOROPLASTIC-RELATED"/>
    <property type="match status" value="1"/>
</dbReference>
<gene>
    <name evidence="7" type="ORF">KC19_2G008300</name>
</gene>
<dbReference type="EMBL" id="CM026422">
    <property type="protein sequence ID" value="KAG0585397.1"/>
    <property type="molecule type" value="Genomic_DNA"/>
</dbReference>
<sequence>MATFSLCQPVAAMGSGGREGLVVGGREVSSVFSQPASAMVSLIACRKSEAERLCTEASRKVEGDALVSQFWSKGGREALAMKCAPVVMITHSAKLISGVVELQRPRLSLGGFELMSLMFEPSIFEVGKFLASFSRGIFRESSGLAAPLTLLAIEVAKLKVLFFGADKEHPDELPRIYTLTHSDVTSKITLAISKEINNAQLNGWFSKLQRDEVVAEWKRVQGKMSLHVHCHITGGNFLHNLIANLRFYIFRKELPVVLEAFIHGDEELLNTYPDLDNSMVWVYFHSNVKEYNRVECWGPLMEASKSASQEAMEAIHHAMEEMEKQWPKQLWPRKVCDEPCECCSHHETVIPLPKTFDLLQEEQKRQQEGSAL</sequence>
<protein>
    <recommendedName>
        <fullName evidence="6">Staygreen protein domain-containing protein</fullName>
    </recommendedName>
</protein>
<comment type="caution">
    <text evidence="7">The sequence shown here is derived from an EMBL/GenBank/DDBJ whole genome shotgun (WGS) entry which is preliminary data.</text>
</comment>
<dbReference type="Proteomes" id="UP000822688">
    <property type="component" value="Chromosome 2"/>
</dbReference>
<dbReference type="Pfam" id="PF12638">
    <property type="entry name" value="Staygreen"/>
    <property type="match status" value="1"/>
</dbReference>
<organism evidence="7 8">
    <name type="scientific">Ceratodon purpureus</name>
    <name type="common">Fire moss</name>
    <name type="synonym">Dicranum purpureum</name>
    <dbReference type="NCBI Taxonomy" id="3225"/>
    <lineage>
        <taxon>Eukaryota</taxon>
        <taxon>Viridiplantae</taxon>
        <taxon>Streptophyta</taxon>
        <taxon>Embryophyta</taxon>
        <taxon>Bryophyta</taxon>
        <taxon>Bryophytina</taxon>
        <taxon>Bryopsida</taxon>
        <taxon>Dicranidae</taxon>
        <taxon>Pseudoditrichales</taxon>
        <taxon>Ditrichaceae</taxon>
        <taxon>Ceratodon</taxon>
    </lineage>
</organism>
<feature type="domain" description="Staygreen protein" evidence="6">
    <location>
        <begin position="154"/>
        <end position="302"/>
    </location>
</feature>
<evidence type="ECO:0000313" key="8">
    <source>
        <dbReference type="Proteomes" id="UP000822688"/>
    </source>
</evidence>
<dbReference type="InterPro" id="IPR024438">
    <property type="entry name" value="Staygreen"/>
</dbReference>
<evidence type="ECO:0000259" key="6">
    <source>
        <dbReference type="Pfam" id="PF12638"/>
    </source>
</evidence>
<keyword evidence="5" id="KW-0809">Transit peptide</keyword>
<dbReference type="PANTHER" id="PTHR31750:SF4">
    <property type="entry name" value="LP06106P"/>
    <property type="match status" value="1"/>
</dbReference>
<evidence type="ECO:0000256" key="2">
    <source>
        <dbReference type="ARBA" id="ARBA00009234"/>
    </source>
</evidence>
<dbReference type="AlphaFoldDB" id="A0A8T0IQS6"/>
<evidence type="ECO:0000256" key="4">
    <source>
        <dbReference type="ARBA" id="ARBA00022640"/>
    </source>
</evidence>
<keyword evidence="3" id="KW-0150">Chloroplast</keyword>
<keyword evidence="4" id="KW-0934">Plastid</keyword>
<evidence type="ECO:0000313" key="7">
    <source>
        <dbReference type="EMBL" id="KAG0585397.1"/>
    </source>
</evidence>
<proteinExistence type="inferred from homology"/>
<accession>A0A8T0IQS6</accession>
<evidence type="ECO:0000256" key="5">
    <source>
        <dbReference type="ARBA" id="ARBA00022946"/>
    </source>
</evidence>
<comment type="subcellular location">
    <subcellularLocation>
        <location evidence="1">Plastid</location>
        <location evidence="1">Chloroplast</location>
    </subcellularLocation>
</comment>
<evidence type="ECO:0000256" key="3">
    <source>
        <dbReference type="ARBA" id="ARBA00022528"/>
    </source>
</evidence>
<dbReference type="GO" id="GO:0009507">
    <property type="term" value="C:chloroplast"/>
    <property type="evidence" value="ECO:0007669"/>
    <property type="project" value="UniProtKB-SubCell"/>
</dbReference>
<reference evidence="7" key="1">
    <citation type="submission" date="2020-06" db="EMBL/GenBank/DDBJ databases">
        <title>WGS assembly of Ceratodon purpureus strain R40.</title>
        <authorList>
            <person name="Carey S.B."/>
            <person name="Jenkins J."/>
            <person name="Shu S."/>
            <person name="Lovell J.T."/>
            <person name="Sreedasyam A."/>
            <person name="Maumus F."/>
            <person name="Tiley G.P."/>
            <person name="Fernandez-Pozo N."/>
            <person name="Barry K."/>
            <person name="Chen C."/>
            <person name="Wang M."/>
            <person name="Lipzen A."/>
            <person name="Daum C."/>
            <person name="Saski C.A."/>
            <person name="Payton A.C."/>
            <person name="Mcbreen J.C."/>
            <person name="Conrad R.E."/>
            <person name="Kollar L.M."/>
            <person name="Olsson S."/>
            <person name="Huttunen S."/>
            <person name="Landis J.B."/>
            <person name="Wickett N.J."/>
            <person name="Johnson M.G."/>
            <person name="Rensing S.A."/>
            <person name="Grimwood J."/>
            <person name="Schmutz J."/>
            <person name="Mcdaniel S.F."/>
        </authorList>
    </citation>
    <scope>NUCLEOTIDE SEQUENCE</scope>
    <source>
        <strain evidence="7">R40</strain>
    </source>
</reference>
<comment type="similarity">
    <text evidence="2">Belongs to the staygreen family.</text>
</comment>
<evidence type="ECO:0000256" key="1">
    <source>
        <dbReference type="ARBA" id="ARBA00004229"/>
    </source>
</evidence>